<name>A0ABV6YEF8_9HYPH</name>
<keyword evidence="2" id="KW-1185">Reference proteome</keyword>
<accession>A0ABV6YEF8</accession>
<dbReference type="EMBL" id="JBHOMY010000119">
    <property type="protein sequence ID" value="MFC1459669.1"/>
    <property type="molecule type" value="Genomic_DNA"/>
</dbReference>
<comment type="caution">
    <text evidence="1">The sequence shown here is derived from an EMBL/GenBank/DDBJ whole genome shotgun (WGS) entry which is preliminary data.</text>
</comment>
<evidence type="ECO:0000313" key="2">
    <source>
        <dbReference type="Proteomes" id="UP001593940"/>
    </source>
</evidence>
<protein>
    <recommendedName>
        <fullName evidence="3">Restriction endonuclease type IV Mrr domain-containing protein</fullName>
    </recommendedName>
</protein>
<dbReference type="RefSeq" id="WP_377031229.1">
    <property type="nucleotide sequence ID" value="NZ_JBHOMY010000119.1"/>
</dbReference>
<dbReference type="Proteomes" id="UP001593940">
    <property type="component" value="Unassembled WGS sequence"/>
</dbReference>
<evidence type="ECO:0000313" key="1">
    <source>
        <dbReference type="EMBL" id="MFC1459669.1"/>
    </source>
</evidence>
<evidence type="ECO:0008006" key="3">
    <source>
        <dbReference type="Google" id="ProtNLM"/>
    </source>
</evidence>
<sequence length="1048" mass="114166">MEFIDKQIAPPKSWEKFEELTRALFAKVWEDPLAQKNGRAGQKQHGVDVYGTPAKTAGTVHGVQCKGKDGNYGAKPTLAEFDAELAKADTFTPGLAHWTFATTASNDATLQRHAREVSERRVREGRFPVVTIGWETIQALLSSHSQVVEQFYPEHAGHFPAVLEALKALPSAAELEAIKRTLLAIASPSSPAATLSHWSEIRFEIARDLGPALMGRPLGPADVVACPVLPETAALLDDLERAGTVRLGGVAGAGKSICTLQAARKLYAEGWRVLRLDDPMAESVPTADPNRPTLLIIDDAHLARPGFLRGLEEQATATRRVLSAHTMADGKDAPPGIIQLDAQRAVHVIAEGLRAMPKVTLAAVRRADDRVGDRPGDERLDDRLDHAAQVATFPWQFCFILGGGWRRASALASSAKAAGADLVLAAAAIRQLATRDARCPREALSPLLDARKASPEADAAIDWLVGQRLLLAREDLRCPHQRLSGVLLGRILEGQDQDGRQAVARMLRAVLEDARMPLGGIALLLSQLSLTGGYGRWRQLVERQWLDPMLERCWAATTAVEIREACWALSEMHGYMADEMAVVAAHRTTLAGWIAATPEGAGYALGRIINHVHNEDGALGRAIVAEVDPVLLARAISTAGPLHACEIANLITMMRAGQDETWKAAYMAVVDRPALLRLVSAWPEDAWLSAVADLCEHFCYFEPEFGFDLIEALIPAISERMRADPQHAFHELNDIVRNALRLFDPLQVYVGKLAPTRRMKQVGRKLCACWSPGDLAAKLSRSTKRSFQSAAGVLSFMHRASPKQFEATVLAIDWDLVDATIGDDWASDIGDARMLLGVAYVLTAARPAIQALIARNEPRIVSLSTRLAAMAPNTASRLVAAGKRVAICHFGHVDWMLGMLVLADFAVREPALVTALLEPHYEGFAAALSQPSPSFYKEALLFLRLFAHVAPEGLTRVLDRIDVEKAARGWRNALAMRGNNRVRGGTQARQVAAFLVHHALGREDAVGDLARTLRREFPRHSVLRAETLEVIDLAELAASRRACAEADQ</sequence>
<gene>
    <name evidence="1" type="ORF">ACETIH_23820</name>
</gene>
<organism evidence="1 2">
    <name type="scientific">Microvirga arabica</name>
    <dbReference type="NCBI Taxonomy" id="1128671"/>
    <lineage>
        <taxon>Bacteria</taxon>
        <taxon>Pseudomonadati</taxon>
        <taxon>Pseudomonadota</taxon>
        <taxon>Alphaproteobacteria</taxon>
        <taxon>Hyphomicrobiales</taxon>
        <taxon>Methylobacteriaceae</taxon>
        <taxon>Microvirga</taxon>
    </lineage>
</organism>
<proteinExistence type="predicted"/>
<reference evidence="1 2" key="1">
    <citation type="submission" date="2024-09" db="EMBL/GenBank/DDBJ databases">
        <title>Nodulacao em especies de Leguminosae Basais da Amazonia e Caracterizacao dos Rizobios e Bacterias Associadas aos Nodulos.</title>
        <authorList>
            <person name="Jambeiro I.C.A."/>
            <person name="Lopes I.S."/>
            <person name="Aguiar E.R.G.R."/>
            <person name="Santos A.F.J."/>
            <person name="Dos Santos J.M.F."/>
            <person name="Gross E."/>
        </authorList>
    </citation>
    <scope>NUCLEOTIDE SEQUENCE [LARGE SCALE GENOMIC DNA]</scope>
    <source>
        <strain evidence="1 2">BRUESC1165</strain>
    </source>
</reference>